<dbReference type="SUPFAM" id="SSF52200">
    <property type="entry name" value="Toll/Interleukin receptor TIR domain"/>
    <property type="match status" value="1"/>
</dbReference>
<proteinExistence type="predicted"/>
<keyword evidence="2" id="KW-0378">Hydrolase</keyword>
<keyword evidence="3" id="KW-0520">NAD</keyword>
<gene>
    <name evidence="7" type="ORF">G2W53_037426</name>
</gene>
<evidence type="ECO:0000256" key="4">
    <source>
        <dbReference type="ARBA" id="ARBA00047304"/>
    </source>
</evidence>
<protein>
    <recommendedName>
        <fullName evidence="1">ADP-ribosyl cyclase/cyclic ADP-ribose hydrolase</fullName>
        <ecNumber evidence="1">3.2.2.6</ecNumber>
    </recommendedName>
</protein>
<organism evidence="7 8">
    <name type="scientific">Senna tora</name>
    <dbReference type="NCBI Taxonomy" id="362788"/>
    <lineage>
        <taxon>Eukaryota</taxon>
        <taxon>Viridiplantae</taxon>
        <taxon>Streptophyta</taxon>
        <taxon>Embryophyta</taxon>
        <taxon>Tracheophyta</taxon>
        <taxon>Spermatophyta</taxon>
        <taxon>Magnoliopsida</taxon>
        <taxon>eudicotyledons</taxon>
        <taxon>Gunneridae</taxon>
        <taxon>Pentapetalae</taxon>
        <taxon>rosids</taxon>
        <taxon>fabids</taxon>
        <taxon>Fabales</taxon>
        <taxon>Fabaceae</taxon>
        <taxon>Caesalpinioideae</taxon>
        <taxon>Cassia clade</taxon>
        <taxon>Senna</taxon>
    </lineage>
</organism>
<feature type="region of interest" description="Disordered" evidence="5">
    <location>
        <begin position="166"/>
        <end position="209"/>
    </location>
</feature>
<evidence type="ECO:0000313" key="8">
    <source>
        <dbReference type="Proteomes" id="UP000634136"/>
    </source>
</evidence>
<dbReference type="Proteomes" id="UP000634136">
    <property type="component" value="Unassembled WGS sequence"/>
</dbReference>
<evidence type="ECO:0000256" key="5">
    <source>
        <dbReference type="SAM" id="MobiDB-lite"/>
    </source>
</evidence>
<name>A0A834SUB2_9FABA</name>
<dbReference type="GO" id="GO:0007165">
    <property type="term" value="P:signal transduction"/>
    <property type="evidence" value="ECO:0007669"/>
    <property type="project" value="InterPro"/>
</dbReference>
<comment type="catalytic activity">
    <reaction evidence="4">
        <text>NAD(+) + H2O = ADP-D-ribose + nicotinamide + H(+)</text>
        <dbReference type="Rhea" id="RHEA:16301"/>
        <dbReference type="ChEBI" id="CHEBI:15377"/>
        <dbReference type="ChEBI" id="CHEBI:15378"/>
        <dbReference type="ChEBI" id="CHEBI:17154"/>
        <dbReference type="ChEBI" id="CHEBI:57540"/>
        <dbReference type="ChEBI" id="CHEBI:57967"/>
        <dbReference type="EC" id="3.2.2.6"/>
    </reaction>
    <physiologicalReaction direction="left-to-right" evidence="4">
        <dbReference type="Rhea" id="RHEA:16302"/>
    </physiologicalReaction>
</comment>
<accession>A0A834SUB2</accession>
<reference evidence="7" key="1">
    <citation type="submission" date="2020-09" db="EMBL/GenBank/DDBJ databases">
        <title>Genome-Enabled Discovery of Anthraquinone Biosynthesis in Senna tora.</title>
        <authorList>
            <person name="Kang S.-H."/>
            <person name="Pandey R.P."/>
            <person name="Lee C.-M."/>
            <person name="Sim J.-S."/>
            <person name="Jeong J.-T."/>
            <person name="Choi B.-S."/>
            <person name="Jung M."/>
            <person name="Ginzburg D."/>
            <person name="Zhao K."/>
            <person name="Won S.Y."/>
            <person name="Oh T.-J."/>
            <person name="Yu Y."/>
            <person name="Kim N.-H."/>
            <person name="Lee O.R."/>
            <person name="Lee T.-H."/>
            <person name="Bashyal P."/>
            <person name="Kim T.-S."/>
            <person name="Lee W.-H."/>
            <person name="Kawkins C."/>
            <person name="Kim C.-K."/>
            <person name="Kim J.S."/>
            <person name="Ahn B.O."/>
            <person name="Rhee S.Y."/>
            <person name="Sohng J.K."/>
        </authorList>
    </citation>
    <scope>NUCLEOTIDE SEQUENCE</scope>
    <source>
        <tissue evidence="7">Leaf</tissue>
    </source>
</reference>
<dbReference type="InterPro" id="IPR000157">
    <property type="entry name" value="TIR_dom"/>
</dbReference>
<dbReference type="GO" id="GO:0061809">
    <property type="term" value="F:NAD+ nucleosidase activity, cyclic ADP-ribose generating"/>
    <property type="evidence" value="ECO:0007669"/>
    <property type="project" value="UniProtKB-EC"/>
</dbReference>
<comment type="caution">
    <text evidence="7">The sequence shown here is derived from an EMBL/GenBank/DDBJ whole genome shotgun (WGS) entry which is preliminary data.</text>
</comment>
<dbReference type="InterPro" id="IPR035897">
    <property type="entry name" value="Toll_tir_struct_dom_sf"/>
</dbReference>
<feature type="domain" description="TIR" evidence="6">
    <location>
        <begin position="21"/>
        <end position="99"/>
    </location>
</feature>
<evidence type="ECO:0000256" key="2">
    <source>
        <dbReference type="ARBA" id="ARBA00022801"/>
    </source>
</evidence>
<dbReference type="Pfam" id="PF01582">
    <property type="entry name" value="TIR"/>
    <property type="match status" value="1"/>
</dbReference>
<evidence type="ECO:0000313" key="7">
    <source>
        <dbReference type="EMBL" id="KAF7810683.1"/>
    </source>
</evidence>
<evidence type="ECO:0000256" key="3">
    <source>
        <dbReference type="ARBA" id="ARBA00023027"/>
    </source>
</evidence>
<evidence type="ECO:0000256" key="1">
    <source>
        <dbReference type="ARBA" id="ARBA00011982"/>
    </source>
</evidence>
<dbReference type="PANTHER" id="PTHR32009:SF39">
    <property type="entry name" value="TIR DOMAIN-CONTAINING PROTEIN"/>
    <property type="match status" value="1"/>
</dbReference>
<evidence type="ECO:0000259" key="6">
    <source>
        <dbReference type="Pfam" id="PF01582"/>
    </source>
</evidence>
<dbReference type="EMBL" id="JAAIUW010000011">
    <property type="protein sequence ID" value="KAF7810683.1"/>
    <property type="molecule type" value="Genomic_DNA"/>
</dbReference>
<dbReference type="Gene3D" id="3.40.50.10140">
    <property type="entry name" value="Toll/interleukin-1 receptor homology (TIR) domain"/>
    <property type="match status" value="1"/>
</dbReference>
<keyword evidence="8" id="KW-1185">Reference proteome</keyword>
<dbReference type="AlphaFoldDB" id="A0A834SUB2"/>
<sequence length="209" mass="24338">MHLRKTLGGRSAPREVTQGVYLVVFSTNYAASIRCLDELATIAGCIKERRLSVVTVFYDVDPSEVRCSWYGKHFAKHEEKFRLNLVKLQRLRLARTFVARCRGLVVQNGFTKEARQIQGLKMEVALSYLTDNLRSKLFYCSITKKPPKTMAELLAKSTKYIAFEEVHQAKEGGQSKKEETEPSRSRSEGYRREQRRDDLREDRSRRERR</sequence>
<dbReference type="EC" id="3.2.2.6" evidence="1"/>
<dbReference type="PANTHER" id="PTHR32009">
    <property type="entry name" value="TMV RESISTANCE PROTEIN N-LIKE"/>
    <property type="match status" value="1"/>
</dbReference>
<dbReference type="OrthoDB" id="1431760at2759"/>